<name>A0AAV9ZD10_9AGAR</name>
<evidence type="ECO:0000313" key="2">
    <source>
        <dbReference type="Proteomes" id="UP001362999"/>
    </source>
</evidence>
<accession>A0AAV9ZD10</accession>
<organism evidence="1 2">
    <name type="scientific">Favolaschia claudopus</name>
    <dbReference type="NCBI Taxonomy" id="2862362"/>
    <lineage>
        <taxon>Eukaryota</taxon>
        <taxon>Fungi</taxon>
        <taxon>Dikarya</taxon>
        <taxon>Basidiomycota</taxon>
        <taxon>Agaricomycotina</taxon>
        <taxon>Agaricomycetes</taxon>
        <taxon>Agaricomycetidae</taxon>
        <taxon>Agaricales</taxon>
        <taxon>Marasmiineae</taxon>
        <taxon>Mycenaceae</taxon>
        <taxon>Favolaschia</taxon>
    </lineage>
</organism>
<sequence length="109" mass="12281">MRMGPSDGPQSPLGIQELLDLCIDRISDSTSMRSLLACSLVDHRWRESAQLHLFSSVRPTYTRFRNLTDAGSKKLISALTRNPSLLPFVRELDLLMDQPARHRDCANGD</sequence>
<comment type="caution">
    <text evidence="1">The sequence shown here is derived from an EMBL/GenBank/DDBJ whole genome shotgun (WGS) entry which is preliminary data.</text>
</comment>
<proteinExistence type="predicted"/>
<reference evidence="1 2" key="1">
    <citation type="journal article" date="2024" name="J Genomics">
        <title>Draft genome sequencing and assembly of Favolaschia claudopus CIRM-BRFM 2984 isolated from oak limbs.</title>
        <authorList>
            <person name="Navarro D."/>
            <person name="Drula E."/>
            <person name="Chaduli D."/>
            <person name="Cazenave R."/>
            <person name="Ahrendt S."/>
            <person name="Wang J."/>
            <person name="Lipzen A."/>
            <person name="Daum C."/>
            <person name="Barry K."/>
            <person name="Grigoriev I.V."/>
            <person name="Favel A."/>
            <person name="Rosso M.N."/>
            <person name="Martin F."/>
        </authorList>
    </citation>
    <scope>NUCLEOTIDE SEQUENCE [LARGE SCALE GENOMIC DNA]</scope>
    <source>
        <strain evidence="1 2">CIRM-BRFM 2984</strain>
    </source>
</reference>
<gene>
    <name evidence="1" type="ORF">R3P38DRAFT_499872</name>
</gene>
<evidence type="ECO:0008006" key="3">
    <source>
        <dbReference type="Google" id="ProtNLM"/>
    </source>
</evidence>
<protein>
    <recommendedName>
        <fullName evidence="3">F-box domain-containing protein</fullName>
    </recommendedName>
</protein>
<dbReference type="EMBL" id="JAWWNJ010000161">
    <property type="protein sequence ID" value="KAK6978213.1"/>
    <property type="molecule type" value="Genomic_DNA"/>
</dbReference>
<dbReference type="Proteomes" id="UP001362999">
    <property type="component" value="Unassembled WGS sequence"/>
</dbReference>
<keyword evidence="2" id="KW-1185">Reference proteome</keyword>
<dbReference type="AlphaFoldDB" id="A0AAV9ZD10"/>
<evidence type="ECO:0000313" key="1">
    <source>
        <dbReference type="EMBL" id="KAK6978213.1"/>
    </source>
</evidence>